<dbReference type="Proteomes" id="UP000184233">
    <property type="component" value="Unassembled WGS sequence"/>
</dbReference>
<dbReference type="InterPro" id="IPR008978">
    <property type="entry name" value="HSP20-like_chaperone"/>
</dbReference>
<dbReference type="PROSITE" id="PS01031">
    <property type="entry name" value="SHSP"/>
    <property type="match status" value="1"/>
</dbReference>
<evidence type="ECO:0000256" key="1">
    <source>
        <dbReference type="PROSITE-ProRule" id="PRU00285"/>
    </source>
</evidence>
<dbReference type="InterPro" id="IPR002068">
    <property type="entry name" value="A-crystallin/Hsp20_dom"/>
</dbReference>
<accession>A0A1M3L5W3</accession>
<gene>
    <name evidence="4" type="ORF">BGO89_05060</name>
</gene>
<evidence type="ECO:0000313" key="4">
    <source>
        <dbReference type="EMBL" id="OJX60936.1"/>
    </source>
</evidence>
<dbReference type="EMBL" id="MKVH01000003">
    <property type="protein sequence ID" value="OJX60936.1"/>
    <property type="molecule type" value="Genomic_DNA"/>
</dbReference>
<feature type="domain" description="SHSP" evidence="3">
    <location>
        <begin position="33"/>
        <end position="146"/>
    </location>
</feature>
<dbReference type="AlphaFoldDB" id="A0A1M3L5W3"/>
<dbReference type="SUPFAM" id="SSF49764">
    <property type="entry name" value="HSP20-like chaperones"/>
    <property type="match status" value="1"/>
</dbReference>
<dbReference type="PANTHER" id="PTHR11527">
    <property type="entry name" value="HEAT-SHOCK PROTEIN 20 FAMILY MEMBER"/>
    <property type="match status" value="1"/>
</dbReference>
<evidence type="ECO:0000259" key="3">
    <source>
        <dbReference type="PROSITE" id="PS01031"/>
    </source>
</evidence>
<dbReference type="InterPro" id="IPR031107">
    <property type="entry name" value="Small_HSP"/>
</dbReference>
<reference evidence="4 5" key="1">
    <citation type="submission" date="2016-09" db="EMBL/GenBank/DDBJ databases">
        <title>Genome-resolved meta-omics ties microbial dynamics to process performance in biotechnology for thiocyanate degradation.</title>
        <authorList>
            <person name="Kantor R.S."/>
            <person name="Huddy R.J."/>
            <person name="Iyer R."/>
            <person name="Thomas B.C."/>
            <person name="Brown C.T."/>
            <person name="Anantharaman K."/>
            <person name="Tringe S."/>
            <person name="Hettich R.L."/>
            <person name="Harrison S.T."/>
            <person name="Banfield J.F."/>
        </authorList>
    </citation>
    <scope>NUCLEOTIDE SEQUENCE [LARGE SCALE GENOMIC DNA]</scope>
    <source>
        <strain evidence="4">59-99</strain>
    </source>
</reference>
<comment type="similarity">
    <text evidence="1 2">Belongs to the small heat shock protein (HSP20) family.</text>
</comment>
<evidence type="ECO:0000313" key="5">
    <source>
        <dbReference type="Proteomes" id="UP000184233"/>
    </source>
</evidence>
<dbReference type="Pfam" id="PF00011">
    <property type="entry name" value="HSP20"/>
    <property type="match status" value="1"/>
</dbReference>
<dbReference type="STRING" id="1895771.BGO89_05060"/>
<organism evidence="4 5">
    <name type="scientific">Candidatus Kapaibacterium thiocyanatum</name>
    <dbReference type="NCBI Taxonomy" id="1895771"/>
    <lineage>
        <taxon>Bacteria</taxon>
        <taxon>Pseudomonadati</taxon>
        <taxon>Candidatus Kapaibacteriota</taxon>
        <taxon>Candidatus Kapaibacteriia</taxon>
        <taxon>Candidatus Kapaibacteriales</taxon>
        <taxon>Candidatus Kapaibacteriaceae</taxon>
        <taxon>Candidatus Kapaibacterium</taxon>
    </lineage>
</organism>
<dbReference type="CDD" id="cd06464">
    <property type="entry name" value="ACD_sHsps-like"/>
    <property type="match status" value="1"/>
</dbReference>
<protein>
    <recommendedName>
        <fullName evidence="3">SHSP domain-containing protein</fullName>
    </recommendedName>
</protein>
<proteinExistence type="inferred from homology"/>
<dbReference type="Gene3D" id="2.60.40.790">
    <property type="match status" value="1"/>
</dbReference>
<comment type="caution">
    <text evidence="4">The sequence shown here is derived from an EMBL/GenBank/DDBJ whole genome shotgun (WGS) entry which is preliminary data.</text>
</comment>
<evidence type="ECO:0000256" key="2">
    <source>
        <dbReference type="RuleBase" id="RU003616"/>
    </source>
</evidence>
<name>A0A1M3L5W3_9BACT</name>
<sequence>MGIVNVAPFRGLDHVMRRVNEVFEDINRGGVRLEVGDFTPRVDISDDATALTVQAELPGVSKEDVKITIGEGNVLTIRGEKKHAETHKDGNHVRLERSYGSFTRSFALPDNLQKDAVTASFENGVLTLTIPKAEPTAPKEQEISIS</sequence>